<organism evidence="3 4">
    <name type="scientific">Rhodamnia argentea</name>
    <dbReference type="NCBI Taxonomy" id="178133"/>
    <lineage>
        <taxon>Eukaryota</taxon>
        <taxon>Viridiplantae</taxon>
        <taxon>Streptophyta</taxon>
        <taxon>Embryophyta</taxon>
        <taxon>Tracheophyta</taxon>
        <taxon>Spermatophyta</taxon>
        <taxon>Magnoliopsida</taxon>
        <taxon>eudicotyledons</taxon>
        <taxon>Gunneridae</taxon>
        <taxon>Pentapetalae</taxon>
        <taxon>rosids</taxon>
        <taxon>malvids</taxon>
        <taxon>Myrtales</taxon>
        <taxon>Myrtaceae</taxon>
        <taxon>Myrtoideae</taxon>
        <taxon>Myrteae</taxon>
        <taxon>Australasian group</taxon>
        <taxon>Rhodamnia</taxon>
    </lineage>
</organism>
<proteinExistence type="predicted"/>
<evidence type="ECO:0000313" key="3">
    <source>
        <dbReference type="Proteomes" id="UP000827889"/>
    </source>
</evidence>
<feature type="region of interest" description="Disordered" evidence="1">
    <location>
        <begin position="25"/>
        <end position="47"/>
    </location>
</feature>
<dbReference type="OrthoDB" id="1865221at2759"/>
<dbReference type="KEGG" id="rarg:115752902"/>
<keyword evidence="2" id="KW-0472">Membrane</keyword>
<evidence type="ECO:0000256" key="1">
    <source>
        <dbReference type="SAM" id="MobiDB-lite"/>
    </source>
</evidence>
<dbReference type="Proteomes" id="UP000827889">
    <property type="component" value="Chromosome 8"/>
</dbReference>
<dbReference type="PANTHER" id="PTHR46996">
    <property type="entry name" value="OS05G0488500 PROTEIN"/>
    <property type="match status" value="1"/>
</dbReference>
<keyword evidence="2" id="KW-0812">Transmembrane</keyword>
<keyword evidence="3" id="KW-1185">Reference proteome</keyword>
<dbReference type="RefSeq" id="XP_030547176.1">
    <property type="nucleotide sequence ID" value="XM_030691316.2"/>
</dbReference>
<evidence type="ECO:0000313" key="4">
    <source>
        <dbReference type="RefSeq" id="XP_030547176.1"/>
    </source>
</evidence>
<feature type="transmembrane region" description="Helical" evidence="2">
    <location>
        <begin position="112"/>
        <end position="134"/>
    </location>
</feature>
<accession>A0A8B8QJ63</accession>
<dbReference type="AlphaFoldDB" id="A0A8B8QJ63"/>
<feature type="compositionally biased region" description="Basic residues" evidence="1">
    <location>
        <begin position="34"/>
        <end position="44"/>
    </location>
</feature>
<keyword evidence="2" id="KW-1133">Transmembrane helix</keyword>
<evidence type="ECO:0000256" key="2">
    <source>
        <dbReference type="SAM" id="Phobius"/>
    </source>
</evidence>
<feature type="transmembrane region" description="Helical" evidence="2">
    <location>
        <begin position="67"/>
        <end position="92"/>
    </location>
</feature>
<dbReference type="PANTHER" id="PTHR46996:SF4">
    <property type="entry name" value="RIBOSOMAL PROTEIN L34E SUPERFAMILY PROTEIN"/>
    <property type="match status" value="1"/>
</dbReference>
<name>A0A8B8QJ63_9MYRT</name>
<reference evidence="4" key="1">
    <citation type="submission" date="2025-08" db="UniProtKB">
        <authorList>
            <consortium name="RefSeq"/>
        </authorList>
    </citation>
    <scope>IDENTIFICATION</scope>
    <source>
        <tissue evidence="4">Leaf</tissue>
    </source>
</reference>
<dbReference type="GeneID" id="115752902"/>
<gene>
    <name evidence="4" type="primary">LOC115752902</name>
</gene>
<protein>
    <submittedName>
        <fullName evidence="4">Uncharacterized protein At5g19025-like</fullName>
    </submittedName>
</protein>
<sequence length="232" mass="25303">MVDSDRSVSVCNPVDHLRAMAGSFNPADAGPKPNRSHQPHRNRKVPSSVNCARTGACDGSRTAAMDLAILVAVVVACGFLLFPYVEFARLWLIGAGGKIASAFADELSEAPWIYGSIGLSLSCAAFACWLLLMYSTRKCGNPKCKGLRKAAEFDIQLETEECVKSNPSSLMKGGFRRGIFELPRDHHRELEAELKKMAPPNGRAVLMFRARCGCVIGRLVAPGPKKQRKIRK</sequence>